<gene>
    <name evidence="2" type="ORF">TEGL_12960</name>
</gene>
<evidence type="ECO:0000313" key="2">
    <source>
        <dbReference type="EMBL" id="WWD82898.1"/>
    </source>
</evidence>
<dbReference type="Proteomes" id="UP001348492">
    <property type="component" value="Chromosome"/>
</dbReference>
<dbReference type="InterPro" id="IPR002575">
    <property type="entry name" value="Aminoglycoside_PTrfase"/>
</dbReference>
<dbReference type="Gene3D" id="3.90.1200.10">
    <property type="match status" value="1"/>
</dbReference>
<accession>A0ABZ2ETH1</accession>
<reference evidence="2 3" key="1">
    <citation type="journal article" date="2023" name="PLoS ONE">
        <title>Genome-based metabolic and phylogenomic analysis of three Terrisporobacter species.</title>
        <authorList>
            <person name="Boer T."/>
            <person name="Bengelsdorf F.R."/>
            <person name="Bomeke M."/>
            <person name="Daniel R."/>
            <person name="Poehlein A."/>
        </authorList>
    </citation>
    <scope>NUCLEOTIDE SEQUENCE [LARGE SCALE GENOMIC DNA]</scope>
    <source>
        <strain evidence="2 3">DSM 1288</strain>
    </source>
</reference>
<dbReference type="EMBL" id="CP117523">
    <property type="protein sequence ID" value="WWD82898.1"/>
    <property type="molecule type" value="Genomic_DNA"/>
</dbReference>
<dbReference type="Pfam" id="PF01636">
    <property type="entry name" value="APH"/>
    <property type="match status" value="1"/>
</dbReference>
<organism evidence="2 3">
    <name type="scientific">Terrisporobacter glycolicus ATCC 14880 = DSM 1288</name>
    <dbReference type="NCBI Taxonomy" id="1121315"/>
    <lineage>
        <taxon>Bacteria</taxon>
        <taxon>Bacillati</taxon>
        <taxon>Bacillota</taxon>
        <taxon>Clostridia</taxon>
        <taxon>Peptostreptococcales</taxon>
        <taxon>Peptostreptococcaceae</taxon>
        <taxon>Terrisporobacter</taxon>
    </lineage>
</organism>
<name>A0ABZ2ETH1_9FIRM</name>
<dbReference type="SUPFAM" id="SSF56112">
    <property type="entry name" value="Protein kinase-like (PK-like)"/>
    <property type="match status" value="1"/>
</dbReference>
<evidence type="ECO:0000259" key="1">
    <source>
        <dbReference type="Pfam" id="PF01636"/>
    </source>
</evidence>
<feature type="domain" description="Aminoglycoside phosphotransferase" evidence="1">
    <location>
        <begin position="30"/>
        <end position="240"/>
    </location>
</feature>
<sequence length="340" mass="39845">MFTINGLEEYAKRQEFLDELNIPKDSKIDFQLLAQGEYNINYLFTHPVTKDNLILRINTASQMDLSNQIEYEYKSLLQLKESNRTPIPIYMDGSKKHLDYGVLVMNFLQGVPLDYRKDLYIAADCLGDIHSVVLEKNTHLLCPKNPLQAIIDECETMIQTYYDSPLGNEEKKKQIKRMLNIGREMIKNTGEYKGRRCIINTELNSSNFLINGENNNNYIIDWEKPILGEPAQDLGHFLAPTTTFWKTDIILSQEEIKKFTEKYIEVVGNRFNTNDIEDRLNLYIPITCLRGITWCAMAWVQYKDPNKLIRNEFTAKKLNDYLSKDFLDMIENRYFKNKNL</sequence>
<dbReference type="RefSeq" id="WP_018589351.1">
    <property type="nucleotide sequence ID" value="NZ_CP117523.1"/>
</dbReference>
<dbReference type="InterPro" id="IPR011009">
    <property type="entry name" value="Kinase-like_dom_sf"/>
</dbReference>
<evidence type="ECO:0000313" key="3">
    <source>
        <dbReference type="Proteomes" id="UP001348492"/>
    </source>
</evidence>
<protein>
    <recommendedName>
        <fullName evidence="1">Aminoglycoside phosphotransferase domain-containing protein</fullName>
    </recommendedName>
</protein>
<proteinExistence type="predicted"/>
<keyword evidence="3" id="KW-1185">Reference proteome</keyword>